<keyword evidence="3" id="KW-1185">Reference proteome</keyword>
<dbReference type="Proteomes" id="UP001152795">
    <property type="component" value="Unassembled WGS sequence"/>
</dbReference>
<dbReference type="PANTHER" id="PTHR46599:SF2">
    <property type="entry name" value="PIGGYBAC TRANSPOSABLE ELEMENT-DERIVED PROTEIN 4-LIKE"/>
    <property type="match status" value="1"/>
</dbReference>
<sequence>MAEALRRFNSSEDESDFEGFIVDEKVEGTQPIAVGTSAVSWRDIAGDSDDDEEDFHGFSDIEVQELDSNSVSKSGSEISSDDNLSSVSVEDFTADFGPRHGLGLDASPKDFFDLFFGDAFFDLIVHATISYARSKCNDPNFTTDCDEMSAFFGLNILMGINKLPTIRSYWDSNLFLGNAGFKTTIPVRRFEILNKYFHISDPRQENPTDKLTKIRPLISKLENAFQDVYVLGKNISIDEGLIKFNGRLSFKQYMPKKPNKFGIKIWMLADSETYFVPRFQIYLGKQQNADENDAALRHNRKYFPADLKKIKLKRGEMRTRQNENLVCLAWQDKRLVTILSTNVDPQPEVFGPLEERTGKRKVVPEEVREKPAVISLYNKYMNGVDVNDQYRSYYPVGAQSKKWWKYLAWFFVNISIVNGFILRNLQTDQCHRLKHLDFRLVLARQLISTYNGYKKMFQWVEMSRAIA</sequence>
<dbReference type="InterPro" id="IPR029526">
    <property type="entry name" value="PGBD"/>
</dbReference>
<evidence type="ECO:0000259" key="1">
    <source>
        <dbReference type="Pfam" id="PF13843"/>
    </source>
</evidence>
<dbReference type="EMBL" id="CACRXK020005780">
    <property type="protein sequence ID" value="CAB4007376.1"/>
    <property type="molecule type" value="Genomic_DNA"/>
</dbReference>
<feature type="domain" description="PiggyBac transposable element-derived protein" evidence="1">
    <location>
        <begin position="107"/>
        <end position="291"/>
    </location>
</feature>
<comment type="caution">
    <text evidence="2">The sequence shown here is derived from an EMBL/GenBank/DDBJ whole genome shotgun (WGS) entry which is preliminary data.</text>
</comment>
<proteinExistence type="predicted"/>
<dbReference type="AlphaFoldDB" id="A0A7D9IF42"/>
<reference evidence="2" key="1">
    <citation type="submission" date="2020-04" db="EMBL/GenBank/DDBJ databases">
        <authorList>
            <person name="Alioto T."/>
            <person name="Alioto T."/>
            <person name="Gomez Garrido J."/>
        </authorList>
    </citation>
    <scope>NUCLEOTIDE SEQUENCE</scope>
    <source>
        <strain evidence="2">A484AB</strain>
    </source>
</reference>
<evidence type="ECO:0000313" key="2">
    <source>
        <dbReference type="EMBL" id="CAB4007376.1"/>
    </source>
</evidence>
<name>A0A7D9IF42_PARCT</name>
<dbReference type="OrthoDB" id="5987896at2759"/>
<dbReference type="PANTHER" id="PTHR46599">
    <property type="entry name" value="PIGGYBAC TRANSPOSABLE ELEMENT-DERIVED PROTEIN 4"/>
    <property type="match status" value="1"/>
</dbReference>
<organism evidence="2 3">
    <name type="scientific">Paramuricea clavata</name>
    <name type="common">Red gorgonian</name>
    <name type="synonym">Violescent sea-whip</name>
    <dbReference type="NCBI Taxonomy" id="317549"/>
    <lineage>
        <taxon>Eukaryota</taxon>
        <taxon>Metazoa</taxon>
        <taxon>Cnidaria</taxon>
        <taxon>Anthozoa</taxon>
        <taxon>Octocorallia</taxon>
        <taxon>Malacalcyonacea</taxon>
        <taxon>Plexauridae</taxon>
        <taxon>Paramuricea</taxon>
    </lineage>
</organism>
<dbReference type="Pfam" id="PF13843">
    <property type="entry name" value="DDE_Tnp_1_7"/>
    <property type="match status" value="2"/>
</dbReference>
<gene>
    <name evidence="2" type="ORF">PACLA_8A056589</name>
</gene>
<evidence type="ECO:0000313" key="3">
    <source>
        <dbReference type="Proteomes" id="UP001152795"/>
    </source>
</evidence>
<feature type="domain" description="PiggyBac transposable element-derived protein" evidence="1">
    <location>
        <begin position="295"/>
        <end position="420"/>
    </location>
</feature>
<protein>
    <recommendedName>
        <fullName evidence="1">PiggyBac transposable element-derived protein domain-containing protein</fullName>
    </recommendedName>
</protein>
<accession>A0A7D9IF42</accession>